<evidence type="ECO:0000256" key="1">
    <source>
        <dbReference type="SAM" id="MobiDB-lite"/>
    </source>
</evidence>
<proteinExistence type="predicted"/>
<comment type="caution">
    <text evidence="2">The sequence shown here is derived from an EMBL/GenBank/DDBJ whole genome shotgun (WGS) entry which is preliminary data.</text>
</comment>
<feature type="region of interest" description="Disordered" evidence="1">
    <location>
        <begin position="264"/>
        <end position="295"/>
    </location>
</feature>
<name>A0A9P6E8M6_9AGAR</name>
<dbReference type="Proteomes" id="UP000807306">
    <property type="component" value="Unassembled WGS sequence"/>
</dbReference>
<evidence type="ECO:0000313" key="2">
    <source>
        <dbReference type="EMBL" id="KAF9524512.1"/>
    </source>
</evidence>
<dbReference type="AlphaFoldDB" id="A0A9P6E8M6"/>
<organism evidence="2 3">
    <name type="scientific">Crepidotus variabilis</name>
    <dbReference type="NCBI Taxonomy" id="179855"/>
    <lineage>
        <taxon>Eukaryota</taxon>
        <taxon>Fungi</taxon>
        <taxon>Dikarya</taxon>
        <taxon>Basidiomycota</taxon>
        <taxon>Agaricomycotina</taxon>
        <taxon>Agaricomycetes</taxon>
        <taxon>Agaricomycetidae</taxon>
        <taxon>Agaricales</taxon>
        <taxon>Agaricineae</taxon>
        <taxon>Crepidotaceae</taxon>
        <taxon>Crepidotus</taxon>
    </lineage>
</organism>
<feature type="compositionally biased region" description="Low complexity" evidence="1">
    <location>
        <begin position="265"/>
        <end position="278"/>
    </location>
</feature>
<feature type="compositionally biased region" description="Polar residues" evidence="1">
    <location>
        <begin position="181"/>
        <end position="212"/>
    </location>
</feature>
<feature type="compositionally biased region" description="Basic residues" evidence="1">
    <location>
        <begin position="280"/>
        <end position="294"/>
    </location>
</feature>
<sequence>MDPMNAPVLEWYANSSLPNLPNQFTRSTGSSTAQDHVSITNSSFDCDYNFNFNGLPPTLDFFGSFQPCFEPSATHQPQPQPNIQAVSWYSNVSFSPPASPVGSTWSDSSVGSSHIGVSPILHDQSMDLPVPLNATSGGEGLPYDSQPEPALLNTQPPPKSSDGGWPSVINKALTSLSLQPTIGASSQQAASATPMPQTLPQPQDSTFPSNSLLLGPCRQTPSTSRKSRMMDPIKRQSKTTNPPPTRPRAGSGILGLCQWQTKIDPLNPLNPNSNSNPNATHHHQHHHQHLHQHQHSQCGIFLGDMTNGELLQHLKDFHAEPIPSGKKLIKCRWRGCRASRATDGVYHGSSFKRHILTRDHVRDLDPAFGLDLIEG</sequence>
<feature type="region of interest" description="Disordered" evidence="1">
    <location>
        <begin position="181"/>
        <end position="252"/>
    </location>
</feature>
<feature type="region of interest" description="Disordered" evidence="1">
    <location>
        <begin position="126"/>
        <end position="168"/>
    </location>
</feature>
<dbReference type="EMBL" id="MU157897">
    <property type="protein sequence ID" value="KAF9524512.1"/>
    <property type="molecule type" value="Genomic_DNA"/>
</dbReference>
<keyword evidence="3" id="KW-1185">Reference proteome</keyword>
<accession>A0A9P6E8M6</accession>
<protein>
    <submittedName>
        <fullName evidence="2">Uncharacterized protein</fullName>
    </submittedName>
</protein>
<reference evidence="2" key="1">
    <citation type="submission" date="2020-11" db="EMBL/GenBank/DDBJ databases">
        <authorList>
            <consortium name="DOE Joint Genome Institute"/>
            <person name="Ahrendt S."/>
            <person name="Riley R."/>
            <person name="Andreopoulos W."/>
            <person name="Labutti K."/>
            <person name="Pangilinan J."/>
            <person name="Ruiz-Duenas F.J."/>
            <person name="Barrasa J.M."/>
            <person name="Sanchez-Garcia M."/>
            <person name="Camarero S."/>
            <person name="Miyauchi S."/>
            <person name="Serrano A."/>
            <person name="Linde D."/>
            <person name="Babiker R."/>
            <person name="Drula E."/>
            <person name="Ayuso-Fernandez I."/>
            <person name="Pacheco R."/>
            <person name="Padilla G."/>
            <person name="Ferreira P."/>
            <person name="Barriuso J."/>
            <person name="Kellner H."/>
            <person name="Castanera R."/>
            <person name="Alfaro M."/>
            <person name="Ramirez L."/>
            <person name="Pisabarro A.G."/>
            <person name="Kuo A."/>
            <person name="Tritt A."/>
            <person name="Lipzen A."/>
            <person name="He G."/>
            <person name="Yan M."/>
            <person name="Ng V."/>
            <person name="Cullen D."/>
            <person name="Martin F."/>
            <person name="Rosso M.-N."/>
            <person name="Henrissat B."/>
            <person name="Hibbett D."/>
            <person name="Martinez A.T."/>
            <person name="Grigoriev I.V."/>
        </authorList>
    </citation>
    <scope>NUCLEOTIDE SEQUENCE</scope>
    <source>
        <strain evidence="2">CBS 506.95</strain>
    </source>
</reference>
<evidence type="ECO:0000313" key="3">
    <source>
        <dbReference type="Proteomes" id="UP000807306"/>
    </source>
</evidence>
<gene>
    <name evidence="2" type="ORF">CPB83DRAFT_886185</name>
</gene>